<dbReference type="HOGENOM" id="CLU_044073_1_0_10"/>
<feature type="region of interest" description="Disordered" evidence="1">
    <location>
        <begin position="64"/>
        <end position="97"/>
    </location>
</feature>
<dbReference type="NCBIfam" id="NF040506">
    <property type="entry name" value="PG0870_Nterm"/>
    <property type="match status" value="1"/>
</dbReference>
<gene>
    <name evidence="4" type="ORF">HMPREF9450_00019</name>
</gene>
<dbReference type="STRING" id="742725.HMPREF9450_00019"/>
<feature type="compositionally biased region" description="Basic and acidic residues" evidence="1">
    <location>
        <begin position="64"/>
        <end position="86"/>
    </location>
</feature>
<dbReference type="PATRIC" id="fig|742725.3.peg.17"/>
<dbReference type="InterPro" id="IPR045951">
    <property type="entry name" value="DUF6371"/>
</dbReference>
<evidence type="ECO:0000313" key="4">
    <source>
        <dbReference type="EMBL" id="EHB93526.1"/>
    </source>
</evidence>
<sequence length="328" mass="37823">MTHRYELEKYKGIRSRYECPACHRKRVFTRYVDTRTGKCLSPDVGRCNREDNCGYHYTPKEYFHDHPENDSSEMRRDNFGKDRTGYDTKVTPRGKTSQPQRIDCISQEYIPKYLGTRSDFVYFLRGLFNEPETGPIIQRLTGEYCLGCTDTGAVIYWQIDGQKRVRTGKVMRYNSETGKRLKNGCNAIDWMHARLKRDKVLSDEWELSQCLFGEHLLKRRPEDTVCLVESEKSAVIGSGVMPGCIWLATGGKCNLKAEKCECLKGRNVILFPDLGAFDVWKEKGETIARRVGFTLSVSDTLERIATVEDRRDGLDIADYMIKTIKTKN</sequence>
<dbReference type="InterPro" id="IPR047731">
    <property type="entry name" value="Zinc_ribbon_put"/>
</dbReference>
<name>G5H509_9BACT</name>
<dbReference type="GeneID" id="92816445"/>
<feature type="domain" description="DUF6371" evidence="2">
    <location>
        <begin position="119"/>
        <end position="274"/>
    </location>
</feature>
<comment type="caution">
    <text evidence="4">The sequence shown here is derived from an EMBL/GenBank/DDBJ whole genome shotgun (WGS) entry which is preliminary data.</text>
</comment>
<dbReference type="EMBL" id="ADLD01000002">
    <property type="protein sequence ID" value="EHB93526.1"/>
    <property type="molecule type" value="Genomic_DNA"/>
</dbReference>
<evidence type="ECO:0000313" key="5">
    <source>
        <dbReference type="Proteomes" id="UP000006008"/>
    </source>
</evidence>
<dbReference type="Pfam" id="PF21957">
    <property type="entry name" value="Zn_ribbon_16"/>
    <property type="match status" value="1"/>
</dbReference>
<keyword evidence="5" id="KW-1185">Reference proteome</keyword>
<accession>G5H509</accession>
<protein>
    <submittedName>
        <fullName evidence="4">Uncharacterized protein</fullName>
    </submittedName>
</protein>
<dbReference type="Pfam" id="PF19898">
    <property type="entry name" value="DUF6371"/>
    <property type="match status" value="1"/>
</dbReference>
<feature type="domain" description="Zinc beta-ribbon finger putative" evidence="3">
    <location>
        <begin position="3"/>
        <end position="68"/>
    </location>
</feature>
<reference evidence="4 5" key="1">
    <citation type="submission" date="2011-08" db="EMBL/GenBank/DDBJ databases">
        <title>The Genome Sequence of Alistipes indistinctus YIT 12060.</title>
        <authorList>
            <consortium name="The Broad Institute Genome Sequencing Platform"/>
            <person name="Earl A."/>
            <person name="Ward D."/>
            <person name="Feldgarden M."/>
            <person name="Gevers D."/>
            <person name="Morotomi M."/>
            <person name="Young S.K."/>
            <person name="Zeng Q."/>
            <person name="Gargeya S."/>
            <person name="Fitzgerald M."/>
            <person name="Haas B."/>
            <person name="Abouelleil A."/>
            <person name="Alvarado L."/>
            <person name="Arachchi H.M."/>
            <person name="Berlin A."/>
            <person name="Brown A."/>
            <person name="Chapman S.B."/>
            <person name="Chen Z."/>
            <person name="Dunbar C."/>
            <person name="Freedman E."/>
            <person name="Gearin G."/>
            <person name="Gellesch M."/>
            <person name="Goldberg J."/>
            <person name="Griggs A."/>
            <person name="Gujja S."/>
            <person name="Heiman D."/>
            <person name="Howarth C."/>
            <person name="Larson L."/>
            <person name="Lui A."/>
            <person name="MacDonald P.J.P."/>
            <person name="Montmayeur A."/>
            <person name="Murphy C."/>
            <person name="Neiman D."/>
            <person name="Pearson M."/>
            <person name="Priest M."/>
            <person name="Roberts A."/>
            <person name="Saif S."/>
            <person name="Shea T."/>
            <person name="Shenoy N."/>
            <person name="Sisk P."/>
            <person name="Stolte C."/>
            <person name="Sykes S."/>
            <person name="Wortman J."/>
            <person name="Nusbaum C."/>
            <person name="Birren B."/>
        </authorList>
    </citation>
    <scope>NUCLEOTIDE SEQUENCE [LARGE SCALE GENOMIC DNA]</scope>
    <source>
        <strain evidence="4 5">YIT 12060</strain>
    </source>
</reference>
<organism evidence="4 5">
    <name type="scientific">Alistipes indistinctus YIT 12060</name>
    <dbReference type="NCBI Taxonomy" id="742725"/>
    <lineage>
        <taxon>Bacteria</taxon>
        <taxon>Pseudomonadati</taxon>
        <taxon>Bacteroidota</taxon>
        <taxon>Bacteroidia</taxon>
        <taxon>Bacteroidales</taxon>
        <taxon>Rikenellaceae</taxon>
        <taxon>Alistipes</taxon>
    </lineage>
</organism>
<dbReference type="Proteomes" id="UP000006008">
    <property type="component" value="Unassembled WGS sequence"/>
</dbReference>
<evidence type="ECO:0000259" key="3">
    <source>
        <dbReference type="Pfam" id="PF21957"/>
    </source>
</evidence>
<evidence type="ECO:0000259" key="2">
    <source>
        <dbReference type="Pfam" id="PF19898"/>
    </source>
</evidence>
<dbReference type="RefSeq" id="WP_009132825.1">
    <property type="nucleotide sequence ID" value="NZ_CP102250.1"/>
</dbReference>
<dbReference type="AlphaFoldDB" id="G5H509"/>
<evidence type="ECO:0000256" key="1">
    <source>
        <dbReference type="SAM" id="MobiDB-lite"/>
    </source>
</evidence>
<proteinExistence type="predicted"/>
<dbReference type="eggNOG" id="COG0358">
    <property type="taxonomic scope" value="Bacteria"/>
</dbReference>